<dbReference type="GO" id="GO:0016740">
    <property type="term" value="F:transferase activity"/>
    <property type="evidence" value="ECO:0007669"/>
    <property type="project" value="UniProtKB-KW"/>
</dbReference>
<keyword evidence="1" id="KW-0808">Transferase</keyword>
<dbReference type="InterPro" id="IPR032719">
    <property type="entry name" value="WbsX"/>
</dbReference>
<sequence>MFNWKIYKELNPDLVIRGFETQDKITDHWEKYGKSENRQTNIPYFKLEEYKKLHLDLNFDDPIDYEIHYIKTNMKAKKKKFIYFLEHDWGGGLTKYNVDILSHIKEILVGYNQYDIYTNSSKMIPDIINIKYDFMDILEKCQHYYQKGILHINIFPEFHKYIITGFKEIFDKLYQMKKLDIYITIHDLFWFYPNDPNIPIDKMYEISKDKLEILQFFFNHAKLIIFPTIKIFKVYEKLGICFDNIHYKIIPHIDLKDKKINPYYQKIDDEIRVLFIGNFFHIKGSDIYSFLSNQNNISNKLKYYLIGDSTDMVSNKINNLGKYNDSDIFKEINKIKPHLIVLLSIFFETYSYVCTIAKNTGLPIFYNEIVYDERLEDRYNTNVYPYQKNTLIEKYKECINDLIIKGNDNYNMISEGFEMQVPSEYYGLYNSNVIPIMKSLTAQLYDNKEKYELIHKKIKPFCIYFPQYHEVEENNFKFYEKYTDMINLKILKENNLEYDVNTPLDEWIGFYDLIDDDDIIRRQILTARSYGIYGFAMYHYWFSINMYFPTKPKVMYKFIEKLFSNKYDDLYFPIYFIWAIENWNSKLIYGYNNESDWINHFNYLLIFFKNKKYFKIDNKPVFSILGHSNVPETFLKRMIDCWKRLAIKSGFDGLYIILLMHYNYPMYNTCCDAYYINAPAWKNAKLYGEIYKENNTHIVDYNYYLDPWEDEILSKLPERTDKILNIFPGFDNIARNYFKGTISNFKYINANIANFEIYLNKLFKMYNNYKNDSQIFLINAWNEWGENMSVEPSNEYQFQYLECIKQFMFNFVSIPANDYTQL</sequence>
<proteinExistence type="predicted"/>
<organism evidence="1">
    <name type="scientific">Indivirus ILV1</name>
    <dbReference type="NCBI Taxonomy" id="1977633"/>
    <lineage>
        <taxon>Viruses</taxon>
        <taxon>Varidnaviria</taxon>
        <taxon>Bamfordvirae</taxon>
        <taxon>Nucleocytoviricota</taxon>
        <taxon>Megaviricetes</taxon>
        <taxon>Imitervirales</taxon>
        <taxon>Mimiviridae</taxon>
        <taxon>Klosneuvirinae</taxon>
        <taxon>Indivirus</taxon>
    </lineage>
</organism>
<dbReference type="PANTHER" id="PTHR41244:SF1">
    <property type="entry name" value="GLYCOSYLTRANSFERASE"/>
    <property type="match status" value="1"/>
</dbReference>
<dbReference type="PANTHER" id="PTHR41244">
    <property type="entry name" value="RHAMNAN SYNTHESIS F"/>
    <property type="match status" value="1"/>
</dbReference>
<dbReference type="Pfam" id="PF14307">
    <property type="entry name" value="Glyco_tran_WbsX"/>
    <property type="match status" value="1"/>
</dbReference>
<reference evidence="1" key="1">
    <citation type="journal article" date="2017" name="Science">
        <title>Giant viruses with an expanded complement of translation system components.</title>
        <authorList>
            <person name="Schulz F."/>
            <person name="Yutin N."/>
            <person name="Ivanova N.N."/>
            <person name="Ortega D.R."/>
            <person name="Lee T.K."/>
            <person name="Vierheilig J."/>
            <person name="Daims H."/>
            <person name="Horn M."/>
            <person name="Wagner M."/>
            <person name="Jensen G.J."/>
            <person name="Kyrpides N.C."/>
            <person name="Koonin E.V."/>
            <person name="Woyke T."/>
        </authorList>
    </citation>
    <scope>NUCLEOTIDE SEQUENCE</scope>
    <source>
        <strain evidence="1">ILV1</strain>
    </source>
</reference>
<name>A0A1V0SDW6_9VIRU</name>
<dbReference type="SUPFAM" id="SSF53756">
    <property type="entry name" value="UDP-Glycosyltransferase/glycogen phosphorylase"/>
    <property type="match status" value="1"/>
</dbReference>
<gene>
    <name evidence="1" type="ORF">Indivirus_5_32</name>
</gene>
<dbReference type="EMBL" id="KY684089">
    <property type="protein sequence ID" value="ARF09909.1"/>
    <property type="molecule type" value="Genomic_DNA"/>
</dbReference>
<dbReference type="Gene3D" id="3.20.20.80">
    <property type="entry name" value="Glycosidases"/>
    <property type="match status" value="1"/>
</dbReference>
<protein>
    <submittedName>
        <fullName evidence="1">Glycosyltransferase</fullName>
    </submittedName>
</protein>
<evidence type="ECO:0000313" key="1">
    <source>
        <dbReference type="EMBL" id="ARF09909.1"/>
    </source>
</evidence>
<accession>A0A1V0SDW6</accession>